<dbReference type="Pfam" id="PF21828">
    <property type="entry name" value="DUF6888"/>
    <property type="match status" value="1"/>
</dbReference>
<dbReference type="Proteomes" id="UP000010472">
    <property type="component" value="Chromosome"/>
</dbReference>
<dbReference type="OrthoDB" id="535637at2"/>
<organism evidence="2 3">
    <name type="scientific">Crinalium epipsammum PCC 9333</name>
    <dbReference type="NCBI Taxonomy" id="1173022"/>
    <lineage>
        <taxon>Bacteria</taxon>
        <taxon>Bacillati</taxon>
        <taxon>Cyanobacteriota</taxon>
        <taxon>Cyanophyceae</taxon>
        <taxon>Gomontiellales</taxon>
        <taxon>Gomontiellaceae</taxon>
        <taxon>Crinalium</taxon>
    </lineage>
</organism>
<dbReference type="EMBL" id="CP003620">
    <property type="protein sequence ID" value="AFZ14051.1"/>
    <property type="molecule type" value="Genomic_DNA"/>
</dbReference>
<keyword evidence="3" id="KW-1185">Reference proteome</keyword>
<feature type="domain" description="DUF6888" evidence="1">
    <location>
        <begin position="2"/>
        <end position="56"/>
    </location>
</feature>
<dbReference type="KEGG" id="cep:Cri9333_3218"/>
<evidence type="ECO:0000313" key="2">
    <source>
        <dbReference type="EMBL" id="AFZ14051.1"/>
    </source>
</evidence>
<reference evidence="2 3" key="1">
    <citation type="submission" date="2012-06" db="EMBL/GenBank/DDBJ databases">
        <title>Finished chromosome of genome of Crinalium epipsammum PCC 9333.</title>
        <authorList>
            <consortium name="US DOE Joint Genome Institute"/>
            <person name="Gugger M."/>
            <person name="Coursin T."/>
            <person name="Rippka R."/>
            <person name="Tandeau De Marsac N."/>
            <person name="Huntemann M."/>
            <person name="Wei C.-L."/>
            <person name="Han J."/>
            <person name="Detter J.C."/>
            <person name="Han C."/>
            <person name="Tapia R."/>
            <person name="Davenport K."/>
            <person name="Daligault H."/>
            <person name="Erkkila T."/>
            <person name="Gu W."/>
            <person name="Munk A.C.C."/>
            <person name="Teshima H."/>
            <person name="Xu Y."/>
            <person name="Chain P."/>
            <person name="Chen A."/>
            <person name="Krypides N."/>
            <person name="Mavromatis K."/>
            <person name="Markowitz V."/>
            <person name="Szeto E."/>
            <person name="Ivanova N."/>
            <person name="Mikhailova N."/>
            <person name="Ovchinnikova G."/>
            <person name="Pagani I."/>
            <person name="Pati A."/>
            <person name="Goodwin L."/>
            <person name="Peters L."/>
            <person name="Pitluck S."/>
            <person name="Woyke T."/>
            <person name="Kerfeld C."/>
        </authorList>
    </citation>
    <scope>NUCLEOTIDE SEQUENCE [LARGE SCALE GENOMIC DNA]</scope>
    <source>
        <strain evidence="2 3">PCC 9333</strain>
    </source>
</reference>
<sequence>MQPTNAQAQACLRVCQMLSNSYRNIELFRFDDETGIVFILAGEDIQIIIPPNGRWRFLDATEF</sequence>
<accession>K9W1H9</accession>
<evidence type="ECO:0000259" key="1">
    <source>
        <dbReference type="Pfam" id="PF21828"/>
    </source>
</evidence>
<evidence type="ECO:0000313" key="3">
    <source>
        <dbReference type="Proteomes" id="UP000010472"/>
    </source>
</evidence>
<dbReference type="STRING" id="1173022.Cri9333_3218"/>
<name>K9W1H9_9CYAN</name>
<gene>
    <name evidence="2" type="ORF">Cri9333_3218</name>
</gene>
<dbReference type="InterPro" id="IPR054181">
    <property type="entry name" value="DUF6888"/>
</dbReference>
<dbReference type="HOGENOM" id="CLU_195866_1_1_3"/>
<dbReference type="eggNOG" id="ENOG50320ST">
    <property type="taxonomic scope" value="Bacteria"/>
</dbReference>
<dbReference type="PATRIC" id="fig|1173022.3.peg.3480"/>
<protein>
    <recommendedName>
        <fullName evidence="1">DUF6888 domain-containing protein</fullName>
    </recommendedName>
</protein>
<proteinExistence type="predicted"/>
<dbReference type="AlphaFoldDB" id="K9W1H9"/>